<comment type="pathway">
    <text evidence="6">Porphyrin-containing compound metabolism; protoheme biosynthesis.</text>
</comment>
<dbReference type="InterPro" id="IPR002937">
    <property type="entry name" value="Amino_oxidase"/>
</dbReference>
<evidence type="ECO:0000256" key="1">
    <source>
        <dbReference type="ARBA" id="ARBA00001974"/>
    </source>
</evidence>
<dbReference type="PANTHER" id="PTHR42923">
    <property type="entry name" value="PROTOPORPHYRINOGEN OXIDASE"/>
    <property type="match status" value="1"/>
</dbReference>
<evidence type="ECO:0000259" key="7">
    <source>
        <dbReference type="Pfam" id="PF01593"/>
    </source>
</evidence>
<dbReference type="EC" id="1.3.3.15" evidence="6"/>
<dbReference type="Gene3D" id="3.90.660.20">
    <property type="entry name" value="Protoporphyrinogen oxidase, mitochondrial, domain 2"/>
    <property type="match status" value="1"/>
</dbReference>
<keyword evidence="5 6" id="KW-0350">Heme biosynthesis</keyword>
<comment type="caution">
    <text evidence="8">The sequence shown here is derived from an EMBL/GenBank/DDBJ whole genome shotgun (WGS) entry which is preliminary data.</text>
</comment>
<dbReference type="GO" id="GO:0004729">
    <property type="term" value="F:oxygen-dependent protoporphyrinogen oxidase activity"/>
    <property type="evidence" value="ECO:0007669"/>
    <property type="project" value="UniProtKB-UniRule"/>
</dbReference>
<dbReference type="AlphaFoldDB" id="A0A933LQE2"/>
<comment type="cofactor">
    <cofactor evidence="1 6">
        <name>FAD</name>
        <dbReference type="ChEBI" id="CHEBI:57692"/>
    </cofactor>
</comment>
<dbReference type="InterPro" id="IPR004572">
    <property type="entry name" value="Protoporphyrinogen_oxidase"/>
</dbReference>
<feature type="domain" description="Amine oxidase" evidence="7">
    <location>
        <begin position="12"/>
        <end position="468"/>
    </location>
</feature>
<comment type="similarity">
    <text evidence="6">Belongs to the protoporphyrinogen/coproporphyrinogen oxidase family. Coproporphyrinogen III oxidase subfamily.</text>
</comment>
<dbReference type="Proteomes" id="UP000772181">
    <property type="component" value="Unassembled WGS sequence"/>
</dbReference>
<dbReference type="GO" id="GO:0005737">
    <property type="term" value="C:cytoplasm"/>
    <property type="evidence" value="ECO:0007669"/>
    <property type="project" value="UniProtKB-SubCell"/>
</dbReference>
<dbReference type="EMBL" id="JACQWF010000118">
    <property type="protein sequence ID" value="MBI4595232.1"/>
    <property type="molecule type" value="Genomic_DNA"/>
</dbReference>
<keyword evidence="2 6" id="KW-0285">Flavoprotein</keyword>
<dbReference type="SUPFAM" id="SSF54373">
    <property type="entry name" value="FAD-linked reductases, C-terminal domain"/>
    <property type="match status" value="1"/>
</dbReference>
<evidence type="ECO:0000256" key="5">
    <source>
        <dbReference type="ARBA" id="ARBA00023133"/>
    </source>
</evidence>
<accession>A0A933LQE2</accession>
<dbReference type="PANTHER" id="PTHR42923:SF3">
    <property type="entry name" value="PROTOPORPHYRINOGEN OXIDASE"/>
    <property type="match status" value="1"/>
</dbReference>
<comment type="catalytic activity">
    <reaction evidence="6">
        <text>coproporphyrinogen III + 3 O2 = coproporphyrin III + 3 H2O2</text>
        <dbReference type="Rhea" id="RHEA:43436"/>
        <dbReference type="ChEBI" id="CHEBI:15379"/>
        <dbReference type="ChEBI" id="CHEBI:16240"/>
        <dbReference type="ChEBI" id="CHEBI:57309"/>
        <dbReference type="ChEBI" id="CHEBI:131725"/>
        <dbReference type="EC" id="1.3.3.15"/>
    </reaction>
</comment>
<organism evidence="8 9">
    <name type="scientific">Tectimicrobiota bacterium</name>
    <dbReference type="NCBI Taxonomy" id="2528274"/>
    <lineage>
        <taxon>Bacteria</taxon>
        <taxon>Pseudomonadati</taxon>
        <taxon>Nitrospinota/Tectimicrobiota group</taxon>
        <taxon>Candidatus Tectimicrobiota</taxon>
    </lineage>
</organism>
<keyword evidence="6" id="KW-0963">Cytoplasm</keyword>
<evidence type="ECO:0000313" key="9">
    <source>
        <dbReference type="Proteomes" id="UP000772181"/>
    </source>
</evidence>
<dbReference type="GO" id="GO:0006783">
    <property type="term" value="P:heme biosynthetic process"/>
    <property type="evidence" value="ECO:0007669"/>
    <property type="project" value="UniProtKB-UniRule"/>
</dbReference>
<evidence type="ECO:0000256" key="2">
    <source>
        <dbReference type="ARBA" id="ARBA00022630"/>
    </source>
</evidence>
<evidence type="ECO:0000256" key="6">
    <source>
        <dbReference type="RuleBase" id="RU364052"/>
    </source>
</evidence>
<dbReference type="SUPFAM" id="SSF51905">
    <property type="entry name" value="FAD/NAD(P)-binding domain"/>
    <property type="match status" value="1"/>
</dbReference>
<reference evidence="8" key="1">
    <citation type="submission" date="2020-07" db="EMBL/GenBank/DDBJ databases">
        <title>Huge and variable diversity of episymbiotic CPR bacteria and DPANN archaea in groundwater ecosystems.</title>
        <authorList>
            <person name="He C.Y."/>
            <person name="Keren R."/>
            <person name="Whittaker M."/>
            <person name="Farag I.F."/>
            <person name="Doudna J."/>
            <person name="Cate J.H.D."/>
            <person name="Banfield J.F."/>
        </authorList>
    </citation>
    <scope>NUCLEOTIDE SEQUENCE</scope>
    <source>
        <strain evidence="8">NC_groundwater_1482_Ag_S-0.65um_47_24</strain>
    </source>
</reference>
<evidence type="ECO:0000313" key="8">
    <source>
        <dbReference type="EMBL" id="MBI4595232.1"/>
    </source>
</evidence>
<gene>
    <name evidence="8" type="primary">hemG</name>
    <name evidence="8" type="ORF">HY730_02515</name>
</gene>
<evidence type="ECO:0000256" key="3">
    <source>
        <dbReference type="ARBA" id="ARBA00022827"/>
    </source>
</evidence>
<keyword evidence="3 6" id="KW-0274">FAD</keyword>
<dbReference type="Pfam" id="PF01593">
    <property type="entry name" value="Amino_oxidase"/>
    <property type="match status" value="1"/>
</dbReference>
<keyword evidence="4 6" id="KW-0560">Oxidoreductase</keyword>
<comment type="function">
    <text evidence="6">Involved in coproporphyrin-dependent heme b biosynthesis. Catalyzes the oxidation of coproporphyrinogen III to coproporphyrin III.</text>
</comment>
<comment type="subcellular location">
    <subcellularLocation>
        <location evidence="6">Cytoplasm</location>
    </subcellularLocation>
</comment>
<name>A0A933LQE2_UNCTE</name>
<sequence length="473" mass="52728">MNKRVIIIGGGISGLAAAVHLKSKALHAGKDIQILLLEKSDRAGGKIITERKGDFLIEGGPDCFLPEKYWTVQLARLLGLEKEMLPSNEQWKGTFIYSNDRLHQLPEGVMLMVPTMLWPMVKSRLISWPGKLRMGLDVFIPRKERMGDESLADFVTRRLGRECLEKIAEPLVAGIHTSDPDNMSVLATFPRFIQMEQKSRSLILGMISALKNAPKPAPPSPGMPKITFFMSFVQGMQQLTDACAAYIGHDSIRFNAGVQAIEPKGKGYLIHLEGGEQLEGEAVMLATAAYEAAEMIKGLDPDMTRHMKAINWSSSANISLVFRKEDLKVQPKGFGFIVPKVENKRRINAATWSSIKWLHRAPDDYLLVRGFVGGGHHEELVHKLDDRDLLNAVLEELSIIAGLKAGPKMYQIYRWFKAMPKYIVGHPARMEELDKVVVKHPGLYLIGCSYKGIGIGECIHHAELAAENFIETL</sequence>
<dbReference type="Gene3D" id="1.10.3110.10">
    <property type="entry name" value="protoporphyrinogen ix oxidase, domain 3"/>
    <property type="match status" value="1"/>
</dbReference>
<protein>
    <recommendedName>
        <fullName evidence="6">Coproporphyrinogen III oxidase</fullName>
        <ecNumber evidence="6">1.3.3.15</ecNumber>
    </recommendedName>
</protein>
<dbReference type="Gene3D" id="3.50.50.60">
    <property type="entry name" value="FAD/NAD(P)-binding domain"/>
    <property type="match status" value="1"/>
</dbReference>
<proteinExistence type="inferred from homology"/>
<dbReference type="InterPro" id="IPR050464">
    <property type="entry name" value="Zeta_carotene_desat/Oxidored"/>
</dbReference>
<evidence type="ECO:0000256" key="4">
    <source>
        <dbReference type="ARBA" id="ARBA00023002"/>
    </source>
</evidence>
<dbReference type="NCBIfam" id="TIGR00562">
    <property type="entry name" value="proto_IX_ox"/>
    <property type="match status" value="1"/>
</dbReference>
<dbReference type="InterPro" id="IPR036188">
    <property type="entry name" value="FAD/NAD-bd_sf"/>
</dbReference>